<proteinExistence type="predicted"/>
<sequence>MCRLYRRMERSGGHIDSEEFTTPTEVKLVKMKCLLCRRFMTGSLTTGIWSGDREPTDRASPARSQSAVRLSSVGIHVSKANRRRKKQRGVNYNEKVAKEVSHVSSMGRFSLFNFTWAYVALNDDQETRPGHRIFFAIFNALQGKLAGKIQ</sequence>
<evidence type="ECO:0000313" key="2">
    <source>
        <dbReference type="Proteomes" id="UP001060170"/>
    </source>
</evidence>
<reference evidence="1 2" key="3">
    <citation type="journal article" date="2022" name="Microbiol. Spectr.">
        <title>Folding features and dynamics of 3D genome architecture in plant fungal pathogens.</title>
        <authorList>
            <person name="Xia C."/>
        </authorList>
    </citation>
    <scope>NUCLEOTIDE SEQUENCE [LARGE SCALE GENOMIC DNA]</scope>
    <source>
        <strain evidence="1 2">93-210</strain>
    </source>
</reference>
<evidence type="ECO:0000313" key="1">
    <source>
        <dbReference type="EMBL" id="KAI7940219.1"/>
    </source>
</evidence>
<dbReference type="EMBL" id="CM045878">
    <property type="protein sequence ID" value="KAI7940219.1"/>
    <property type="molecule type" value="Genomic_DNA"/>
</dbReference>
<name>A0ACC0DVJ6_9BASI</name>
<organism evidence="1 2">
    <name type="scientific">Puccinia striiformis f. sp. tritici</name>
    <dbReference type="NCBI Taxonomy" id="168172"/>
    <lineage>
        <taxon>Eukaryota</taxon>
        <taxon>Fungi</taxon>
        <taxon>Dikarya</taxon>
        <taxon>Basidiomycota</taxon>
        <taxon>Pucciniomycotina</taxon>
        <taxon>Pucciniomycetes</taxon>
        <taxon>Pucciniales</taxon>
        <taxon>Pucciniaceae</taxon>
        <taxon>Puccinia</taxon>
    </lineage>
</organism>
<comment type="caution">
    <text evidence="1">The sequence shown here is derived from an EMBL/GenBank/DDBJ whole genome shotgun (WGS) entry which is preliminary data.</text>
</comment>
<gene>
    <name evidence="1" type="ORF">MJO28_013871</name>
</gene>
<accession>A0ACC0DVJ6</accession>
<protein>
    <submittedName>
        <fullName evidence="1">Uncharacterized protein</fullName>
    </submittedName>
</protein>
<dbReference type="Proteomes" id="UP001060170">
    <property type="component" value="Chromosome 14"/>
</dbReference>
<reference evidence="2" key="1">
    <citation type="journal article" date="2018" name="BMC Genomics">
        <title>Genomic insights into host adaptation between the wheat stripe rust pathogen (Puccinia striiformis f. sp. tritici) and the barley stripe rust pathogen (Puccinia striiformis f. sp. hordei).</title>
        <authorList>
            <person name="Xia C."/>
            <person name="Wang M."/>
            <person name="Yin C."/>
            <person name="Cornejo O.E."/>
            <person name="Hulbert S.H."/>
            <person name="Chen X."/>
        </authorList>
    </citation>
    <scope>NUCLEOTIDE SEQUENCE [LARGE SCALE GENOMIC DNA]</scope>
    <source>
        <strain evidence="2">93-210</strain>
    </source>
</reference>
<reference evidence="2" key="2">
    <citation type="journal article" date="2018" name="Mol. Plant Microbe Interact.">
        <title>Genome sequence resources for the wheat stripe rust pathogen (Puccinia striiformis f. sp. tritici) and the barley stripe rust pathogen (Puccinia striiformis f. sp. hordei).</title>
        <authorList>
            <person name="Xia C."/>
            <person name="Wang M."/>
            <person name="Yin C."/>
            <person name="Cornejo O.E."/>
            <person name="Hulbert S.H."/>
            <person name="Chen X."/>
        </authorList>
    </citation>
    <scope>NUCLEOTIDE SEQUENCE [LARGE SCALE GENOMIC DNA]</scope>
    <source>
        <strain evidence="2">93-210</strain>
    </source>
</reference>
<keyword evidence="2" id="KW-1185">Reference proteome</keyword>